<evidence type="ECO:0000256" key="2">
    <source>
        <dbReference type="SAM" id="Phobius"/>
    </source>
</evidence>
<feature type="compositionally biased region" description="Low complexity" evidence="1">
    <location>
        <begin position="644"/>
        <end position="654"/>
    </location>
</feature>
<feature type="compositionally biased region" description="Polar residues" evidence="1">
    <location>
        <begin position="738"/>
        <end position="760"/>
    </location>
</feature>
<keyword evidence="2" id="KW-1133">Transmembrane helix</keyword>
<feature type="non-terminal residue" evidence="4">
    <location>
        <position position="1"/>
    </location>
</feature>
<dbReference type="VEuPathDB" id="FungiDB:JI435_072990"/>
<keyword evidence="2" id="KW-0812">Transmembrane</keyword>
<keyword evidence="2" id="KW-0472">Membrane</keyword>
<dbReference type="Pfam" id="PF06011">
    <property type="entry name" value="TRP"/>
    <property type="match status" value="1"/>
</dbReference>
<protein>
    <recommendedName>
        <fullName evidence="3">TRP C-terminal domain-containing protein</fullName>
    </recommendedName>
</protein>
<evidence type="ECO:0000313" key="5">
    <source>
        <dbReference type="Proteomes" id="UP000663193"/>
    </source>
</evidence>
<dbReference type="Proteomes" id="UP000663193">
    <property type="component" value="Chromosome 4"/>
</dbReference>
<dbReference type="OrthoDB" id="5377623at2759"/>
<reference evidence="5" key="1">
    <citation type="journal article" date="2021" name="BMC Genomics">
        <title>Chromosome-level genome assembly and manually-curated proteome of model necrotroph Parastagonospora nodorum Sn15 reveals a genome-wide trove of candidate effector homologs, and redundancy of virulence-related functions within an accessory chromosome.</title>
        <authorList>
            <person name="Bertazzoni S."/>
            <person name="Jones D.A.B."/>
            <person name="Phan H.T."/>
            <person name="Tan K.-C."/>
            <person name="Hane J.K."/>
        </authorList>
    </citation>
    <scope>NUCLEOTIDE SEQUENCE [LARGE SCALE GENOMIC DNA]</scope>
    <source>
        <strain evidence="5">SN15 / ATCC MYA-4574 / FGSC 10173)</strain>
    </source>
</reference>
<feature type="transmembrane region" description="Helical" evidence="2">
    <location>
        <begin position="278"/>
        <end position="301"/>
    </location>
</feature>
<name>A0A7U2F007_PHANO</name>
<dbReference type="AlphaFoldDB" id="A0A7U2F007"/>
<feature type="compositionally biased region" description="Polar residues" evidence="1">
    <location>
        <begin position="662"/>
        <end position="677"/>
    </location>
</feature>
<feature type="compositionally biased region" description="Polar residues" evidence="1">
    <location>
        <begin position="608"/>
        <end position="619"/>
    </location>
</feature>
<evidence type="ECO:0000313" key="4">
    <source>
        <dbReference type="EMBL" id="QRC94009.1"/>
    </source>
</evidence>
<feature type="region of interest" description="Disordered" evidence="1">
    <location>
        <begin position="707"/>
        <end position="760"/>
    </location>
</feature>
<feature type="transmembrane region" description="Helical" evidence="2">
    <location>
        <begin position="242"/>
        <end position="266"/>
    </location>
</feature>
<feature type="transmembrane region" description="Helical" evidence="2">
    <location>
        <begin position="411"/>
        <end position="431"/>
    </location>
</feature>
<gene>
    <name evidence="4" type="ORF">JI435_072990</name>
</gene>
<accession>A0A7U2F007</accession>
<dbReference type="EMBL" id="CP069026">
    <property type="protein sequence ID" value="QRC94009.1"/>
    <property type="molecule type" value="Genomic_DNA"/>
</dbReference>
<proteinExistence type="predicted"/>
<feature type="transmembrane region" description="Helical" evidence="2">
    <location>
        <begin position="386"/>
        <end position="405"/>
    </location>
</feature>
<feature type="transmembrane region" description="Helical" evidence="2">
    <location>
        <begin position="200"/>
        <end position="221"/>
    </location>
</feature>
<dbReference type="PANTHER" id="PTHR31145">
    <property type="entry name" value="INTEGRAL MEMBRANE PROTEIN (AFU_ORTHOLOGUE AFUA_7G01610)"/>
    <property type="match status" value="1"/>
</dbReference>
<keyword evidence="5" id="KW-1185">Reference proteome</keyword>
<organism evidence="4 5">
    <name type="scientific">Phaeosphaeria nodorum (strain SN15 / ATCC MYA-4574 / FGSC 10173)</name>
    <name type="common">Glume blotch fungus</name>
    <name type="synonym">Parastagonospora nodorum</name>
    <dbReference type="NCBI Taxonomy" id="321614"/>
    <lineage>
        <taxon>Eukaryota</taxon>
        <taxon>Fungi</taxon>
        <taxon>Dikarya</taxon>
        <taxon>Ascomycota</taxon>
        <taxon>Pezizomycotina</taxon>
        <taxon>Dothideomycetes</taxon>
        <taxon>Pleosporomycetidae</taxon>
        <taxon>Pleosporales</taxon>
        <taxon>Pleosporineae</taxon>
        <taxon>Phaeosphaeriaceae</taxon>
        <taxon>Parastagonospora</taxon>
    </lineage>
</organism>
<feature type="region of interest" description="Disordered" evidence="1">
    <location>
        <begin position="600"/>
        <end position="680"/>
    </location>
</feature>
<feature type="transmembrane region" description="Helical" evidence="2">
    <location>
        <begin position="28"/>
        <end position="49"/>
    </location>
</feature>
<sequence length="760" mass="84446">IFSNSTQAEIGCYAAQIMNGNTFRQKTAVGAVLGVFTATAMISSFTTAIYGNNIVEMRKHYAHSVSVMVVFSVWHHIYFSGAPSMKWPGALVSFWSNYACAGGMIYSEHMQNIINEFIRSNKGNTSHLGATGNGVNNPDLDDGYSIQVIYKREMDDRSRDFSYTGKPVKPGLPIPGNFSGFPGTLAQERIPASNAFMTCLLWSLILVVCLVASIATFKALLEAFSKMRLLKRDSLAYFRAHFIRYTTLTVLRVAFLGFFMTAFVSMFQLSYLRSTGPVAVACVVFFLVVFGTGTAAGLACYRKVRGGGYLCERNALIIEERKVCKFIPWFKVSRQSEASRSEDKAYVGTIPWWTLRSSSGEKSVHDDEKFIRSFGWLVSRYRPTRWWFFALWLLYEFTRACLLAGASSQPLIQVFGLLGVECIALIVVFYLRPFEGQRLNIILAYSLGSSKVTTTALAATLDMRFNLPRILATVIGIVIIVIQGLLTLVVLFAIISGAITTSFSVSRDQEEVRPRGWMPVREKYFKHLNGQADDIVPRRRSVSVMPMQEAQKGSYFSVNRVQRVPKVEDEDVEFVQEIYNDCSVSRTSVLRQDEVEPVNGLLHRSRAGSDTSQTSQSSLPRAARVHRPTWKSHDFAEARVAGRTKTLSKTTSSTPEYPERPTSVTVPQLDGASSGSENVVGRSESFLPAAIQPESAAYKPILHPFAEKDGMSPAQRSGRKPSVHSWSSSTLPMEAATDQGTISPMCIESSNMLQEQSQET</sequence>
<dbReference type="InterPro" id="IPR040241">
    <property type="entry name" value="TRP_Flc/Pkd2-like"/>
</dbReference>
<dbReference type="PANTHER" id="PTHR31145:SF7">
    <property type="entry name" value="TRP-LIKE ION CHANNEL"/>
    <property type="match status" value="1"/>
</dbReference>
<dbReference type="InterPro" id="IPR010308">
    <property type="entry name" value="TRP_C"/>
</dbReference>
<feature type="transmembrane region" description="Helical" evidence="2">
    <location>
        <begin position="470"/>
        <end position="495"/>
    </location>
</feature>
<feature type="domain" description="TRP C-terminal" evidence="3">
    <location>
        <begin position="29"/>
        <end position="524"/>
    </location>
</feature>
<evidence type="ECO:0000256" key="1">
    <source>
        <dbReference type="SAM" id="MobiDB-lite"/>
    </source>
</evidence>
<evidence type="ECO:0000259" key="3">
    <source>
        <dbReference type="Pfam" id="PF06011"/>
    </source>
</evidence>